<accession>D2RTD1</accession>
<evidence type="ECO:0000256" key="1">
    <source>
        <dbReference type="SAM" id="MobiDB-lite"/>
    </source>
</evidence>
<feature type="compositionally biased region" description="Polar residues" evidence="1">
    <location>
        <begin position="16"/>
        <end position="38"/>
    </location>
</feature>
<dbReference type="AlphaFoldDB" id="D2RTD1"/>
<feature type="region of interest" description="Disordered" evidence="1">
    <location>
        <begin position="54"/>
        <end position="75"/>
    </location>
</feature>
<feature type="region of interest" description="Disordered" evidence="1">
    <location>
        <begin position="1"/>
        <end position="42"/>
    </location>
</feature>
<protein>
    <submittedName>
        <fullName evidence="2">Uncharacterized protein</fullName>
    </submittedName>
</protein>
<organism evidence="2 3">
    <name type="scientific">Haloterrigena turkmenica (strain ATCC 51198 / DSM 5511 / JCM 9101 / NCIMB 13204 / VKM B-1734 / 4k)</name>
    <name type="common">Halococcus turkmenicus</name>
    <dbReference type="NCBI Taxonomy" id="543526"/>
    <lineage>
        <taxon>Archaea</taxon>
        <taxon>Methanobacteriati</taxon>
        <taxon>Methanobacteriota</taxon>
        <taxon>Stenosarchaea group</taxon>
        <taxon>Halobacteria</taxon>
        <taxon>Halobacteriales</taxon>
        <taxon>Natrialbaceae</taxon>
        <taxon>Haloterrigena</taxon>
    </lineage>
</organism>
<dbReference type="eggNOG" id="arCOG11427">
    <property type="taxonomic scope" value="Archaea"/>
</dbReference>
<dbReference type="Proteomes" id="UP000001903">
    <property type="component" value="Chromosome"/>
</dbReference>
<gene>
    <name evidence="2" type="ordered locus">Htur_0073</name>
</gene>
<dbReference type="HOGENOM" id="CLU_1465066_0_0_2"/>
<keyword evidence="3" id="KW-1185">Reference proteome</keyword>
<evidence type="ECO:0000313" key="3">
    <source>
        <dbReference type="Proteomes" id="UP000001903"/>
    </source>
</evidence>
<dbReference type="EMBL" id="CP001860">
    <property type="protein sequence ID" value="ADB58974.1"/>
    <property type="molecule type" value="Genomic_DNA"/>
</dbReference>
<reference evidence="2 3" key="1">
    <citation type="journal article" date="2010" name="Stand. Genomic Sci.">
        <title>Complete genome sequence of Haloterrigena turkmenica type strain (4k).</title>
        <authorList>
            <person name="Saunders E."/>
            <person name="Tindall B.J."/>
            <person name="Fahnrich R."/>
            <person name="Lapidus A."/>
            <person name="Copeland A."/>
            <person name="Del Rio T.G."/>
            <person name="Lucas S."/>
            <person name="Chen F."/>
            <person name="Tice H."/>
            <person name="Cheng J.F."/>
            <person name="Han C."/>
            <person name="Detter J.C."/>
            <person name="Bruce D."/>
            <person name="Goodwin L."/>
            <person name="Chain P."/>
            <person name="Pitluck S."/>
            <person name="Pati A."/>
            <person name="Ivanova N."/>
            <person name="Mavromatis K."/>
            <person name="Chen A."/>
            <person name="Palaniappan K."/>
            <person name="Land M."/>
            <person name="Hauser L."/>
            <person name="Chang Y.J."/>
            <person name="Jeffries C.D."/>
            <person name="Brettin T."/>
            <person name="Rohde M."/>
            <person name="Goker M."/>
            <person name="Bristow J."/>
            <person name="Eisen J.A."/>
            <person name="Markowitz V."/>
            <person name="Hugenholtz P."/>
            <person name="Klenk H.P."/>
            <person name="Kyrpides N.C."/>
        </authorList>
    </citation>
    <scope>NUCLEOTIDE SEQUENCE [LARGE SCALE GENOMIC DNA]</scope>
    <source>
        <strain evidence="3">ATCC 51198 / DSM 5511 / JCM 9101 / NCIMB 13204 / VKM B-1734 / 4k</strain>
    </source>
</reference>
<dbReference type="KEGG" id="htu:Htur_0073"/>
<sequence length="184" mass="19559">MKELPTETANAPPHMTANQRSKQPNGSSAATGESSNNASKRRVGAASIVIVGSSASLEAAPPDAEDESAEVDAQSEEGQLVLVSLDDYRPGLTVRVVDRLPATTVVRLLRPPDGGTVPVLTQPDEYTGYVARSRLEGGAVGTATHLFAREPLETGTTYKLVADAQVFSTRLNLFRVTARRVDEE</sequence>
<name>D2RTD1_HALTV</name>
<evidence type="ECO:0000313" key="2">
    <source>
        <dbReference type="EMBL" id="ADB58974.1"/>
    </source>
</evidence>
<proteinExistence type="predicted"/>
<dbReference type="STRING" id="543526.Htur_0073"/>
<feature type="compositionally biased region" description="Acidic residues" evidence="1">
    <location>
        <begin position="63"/>
        <end position="75"/>
    </location>
</feature>